<dbReference type="InterPro" id="IPR018159">
    <property type="entry name" value="Spectrin/alpha-actinin"/>
</dbReference>
<dbReference type="Gene3D" id="1.20.58.60">
    <property type="match status" value="4"/>
</dbReference>
<evidence type="ECO:0000313" key="2">
    <source>
        <dbReference type="EMBL" id="KAL3118225.1"/>
    </source>
</evidence>
<dbReference type="EMBL" id="JBICBT010000290">
    <property type="protein sequence ID" value="KAL3118225.1"/>
    <property type="molecule type" value="Genomic_DNA"/>
</dbReference>
<dbReference type="PANTHER" id="PTHR11915">
    <property type="entry name" value="SPECTRIN/FILAMIN RELATED CYTOSKELETAL PROTEIN"/>
    <property type="match status" value="1"/>
</dbReference>
<accession>A0ABD2LUD3</accession>
<dbReference type="SMART" id="SM00150">
    <property type="entry name" value="SPEC"/>
    <property type="match status" value="4"/>
</dbReference>
<dbReference type="Pfam" id="PF00435">
    <property type="entry name" value="Spectrin"/>
    <property type="match status" value="3"/>
</dbReference>
<gene>
    <name evidence="2" type="ORF">niasHT_004107</name>
</gene>
<organism evidence="2 3">
    <name type="scientific">Heterodera trifolii</name>
    <dbReference type="NCBI Taxonomy" id="157864"/>
    <lineage>
        <taxon>Eukaryota</taxon>
        <taxon>Metazoa</taxon>
        <taxon>Ecdysozoa</taxon>
        <taxon>Nematoda</taxon>
        <taxon>Chromadorea</taxon>
        <taxon>Rhabditida</taxon>
        <taxon>Tylenchina</taxon>
        <taxon>Tylenchomorpha</taxon>
        <taxon>Tylenchoidea</taxon>
        <taxon>Heteroderidae</taxon>
        <taxon>Heteroderinae</taxon>
        <taxon>Heterodera</taxon>
    </lineage>
</organism>
<comment type="caution">
    <text evidence="2">The sequence shown here is derived from an EMBL/GenBank/DDBJ whole genome shotgun (WGS) entry which is preliminary data.</text>
</comment>
<keyword evidence="1" id="KW-0677">Repeat</keyword>
<dbReference type="InterPro" id="IPR002017">
    <property type="entry name" value="Spectrin_repeat"/>
</dbReference>
<dbReference type="Proteomes" id="UP001620626">
    <property type="component" value="Unassembled WGS sequence"/>
</dbReference>
<proteinExistence type="predicted"/>
<keyword evidence="3" id="KW-1185">Reference proteome</keyword>
<dbReference type="SUPFAM" id="SSF46966">
    <property type="entry name" value="Spectrin repeat"/>
    <property type="match status" value="3"/>
</dbReference>
<sequence>MGRIKPKQYRFSRSLTMKNKQKVVAMTCCCLYIIFALCIFFISHVRSADFGRDLSSVQLLLNKQDTFDNELNTSEQITAKRDQIFERWDQLKAALIEKRTKLGESQTLQQFSRDADEVKNWIAEKFQVAQEETHNDPTNIQQKHQKQQAFEVELSANADRIATLITAAKWGGGEPAVSARLRALNDQWQQLVKTTTEKSHRLKQANKQKTFMAAVKDLEFWLGEDSADGRGKKLNKANTFDNRLNTSEAFLSQEDTTGDNVESQIKKREDFDKAIASQQEKLNNLDSLARQLVKAGHYEASQITAKRDQIFERWDQLKAALIEKRSKLGEAQTLQQFSRDADEVENWIAEKFQVAQEETHKNPTNIQQKHQKQQLINSGNHHAKNIGTRTEQMLKHIF</sequence>
<evidence type="ECO:0000256" key="1">
    <source>
        <dbReference type="ARBA" id="ARBA00022737"/>
    </source>
</evidence>
<evidence type="ECO:0000313" key="3">
    <source>
        <dbReference type="Proteomes" id="UP001620626"/>
    </source>
</evidence>
<protein>
    <submittedName>
        <fullName evidence="2">Uncharacterized protein</fullName>
    </submittedName>
</protein>
<dbReference type="AlphaFoldDB" id="A0ABD2LUD3"/>
<reference evidence="2 3" key="1">
    <citation type="submission" date="2024-10" db="EMBL/GenBank/DDBJ databases">
        <authorList>
            <person name="Kim D."/>
        </authorList>
    </citation>
    <scope>NUCLEOTIDE SEQUENCE [LARGE SCALE GENOMIC DNA]</scope>
    <source>
        <strain evidence="2">BH-2024</strain>
    </source>
</reference>
<name>A0ABD2LUD3_9BILA</name>
<dbReference type="CDD" id="cd00176">
    <property type="entry name" value="SPEC"/>
    <property type="match status" value="1"/>
</dbReference>